<evidence type="ECO:0000256" key="4">
    <source>
        <dbReference type="PROSITE-ProRule" id="PRU01161"/>
    </source>
</evidence>
<dbReference type="PANTHER" id="PTHR14226:SF78">
    <property type="entry name" value="SLR0060 PROTEIN"/>
    <property type="match status" value="1"/>
</dbReference>
<dbReference type="SUPFAM" id="SSF52151">
    <property type="entry name" value="FabD/lysophospholipase-like"/>
    <property type="match status" value="1"/>
</dbReference>
<comment type="caution">
    <text evidence="6">The sequence shown here is derived from an EMBL/GenBank/DDBJ whole genome shotgun (WGS) entry which is preliminary data.</text>
</comment>
<dbReference type="EMBL" id="BMYX01000023">
    <property type="protein sequence ID" value="GGY26648.1"/>
    <property type="molecule type" value="Genomic_DNA"/>
</dbReference>
<dbReference type="GO" id="GO:0016042">
    <property type="term" value="P:lipid catabolic process"/>
    <property type="evidence" value="ECO:0007669"/>
    <property type="project" value="UniProtKB-KW"/>
</dbReference>
<keyword evidence="3" id="KW-0443">Lipid metabolism</keyword>
<dbReference type="InterPro" id="IPR002641">
    <property type="entry name" value="PNPLA_dom"/>
</dbReference>
<accession>A0A918P6P5</accession>
<protein>
    <recommendedName>
        <fullName evidence="5">PNPLA domain-containing protein</fullName>
    </recommendedName>
</protein>
<organism evidence="6 7">
    <name type="scientific">Paludibacterium paludis</name>
    <dbReference type="NCBI Taxonomy" id="1225769"/>
    <lineage>
        <taxon>Bacteria</taxon>
        <taxon>Pseudomonadati</taxon>
        <taxon>Pseudomonadota</taxon>
        <taxon>Betaproteobacteria</taxon>
        <taxon>Neisseriales</taxon>
        <taxon>Chromobacteriaceae</taxon>
        <taxon>Paludibacterium</taxon>
    </lineage>
</organism>
<evidence type="ECO:0000256" key="1">
    <source>
        <dbReference type="ARBA" id="ARBA00022801"/>
    </source>
</evidence>
<dbReference type="PANTHER" id="PTHR14226">
    <property type="entry name" value="NEUROPATHY TARGET ESTERASE/SWISS CHEESE D.MELANOGASTER"/>
    <property type="match status" value="1"/>
</dbReference>
<gene>
    <name evidence="6" type="ORF">GCM10011289_32760</name>
</gene>
<evidence type="ECO:0000256" key="3">
    <source>
        <dbReference type="ARBA" id="ARBA00023098"/>
    </source>
</evidence>
<feature type="domain" description="PNPLA" evidence="5">
    <location>
        <begin position="28"/>
        <end position="245"/>
    </location>
</feature>
<keyword evidence="1" id="KW-0378">Hydrolase</keyword>
<evidence type="ECO:0000313" key="7">
    <source>
        <dbReference type="Proteomes" id="UP000645257"/>
    </source>
</evidence>
<dbReference type="InterPro" id="IPR016035">
    <property type="entry name" value="Acyl_Trfase/lysoPLipase"/>
</dbReference>
<dbReference type="PROSITE" id="PS51635">
    <property type="entry name" value="PNPLA"/>
    <property type="match status" value="1"/>
</dbReference>
<evidence type="ECO:0000259" key="5">
    <source>
        <dbReference type="PROSITE" id="PS51635"/>
    </source>
</evidence>
<proteinExistence type="predicted"/>
<keyword evidence="2" id="KW-0442">Lipid degradation</keyword>
<sequence length="359" mass="39699">MLLMFSIYSQGDAAMATRGKTGKKSVALVLGGGAPNATLMAGTLEAFIEQGIEFDVISTAGAGALVGLLYVAPRADDARSALRMLIETGVDDTLYALFPVNFKVFNKPGALADLWRAMARGNPVLSHLQKDRSALGRAMADWTELMLASWCPSGLTCASTGLCAHVPFIDDLVDFSKLAAIGPEFYLNAYNLSRRAMRCWSKEEIGQDQFLAALSFPFLYPPYQIDGEYYIEGAAIDTLNFKGLFQTGRSIDTVVVFDVLGCERLMRPPTDLYDAWVQSIITPLVELARDDLKLFESRYNLDPQTGKPRCDVLRVNYDAYLSDRDCASELDWSRTNLARLYDIGFKAGLEFCEQYRDAI</sequence>
<comment type="caution">
    <text evidence="4">Lacks conserved residue(s) required for the propagation of feature annotation.</text>
</comment>
<evidence type="ECO:0000256" key="2">
    <source>
        <dbReference type="ARBA" id="ARBA00022963"/>
    </source>
</evidence>
<dbReference type="Gene3D" id="3.40.1090.10">
    <property type="entry name" value="Cytosolic phospholipase A2 catalytic domain"/>
    <property type="match status" value="1"/>
</dbReference>
<name>A0A918P6P5_9NEIS</name>
<keyword evidence="7" id="KW-1185">Reference proteome</keyword>
<dbReference type="GO" id="GO:0016787">
    <property type="term" value="F:hydrolase activity"/>
    <property type="evidence" value="ECO:0007669"/>
    <property type="project" value="UniProtKB-KW"/>
</dbReference>
<dbReference type="InterPro" id="IPR050301">
    <property type="entry name" value="NTE"/>
</dbReference>
<dbReference type="Pfam" id="PF01734">
    <property type="entry name" value="Patatin"/>
    <property type="match status" value="1"/>
</dbReference>
<reference evidence="6" key="1">
    <citation type="journal article" date="2014" name="Int. J. Syst. Evol. Microbiol.">
        <title>Complete genome sequence of Corynebacterium casei LMG S-19264T (=DSM 44701T), isolated from a smear-ripened cheese.</title>
        <authorList>
            <consortium name="US DOE Joint Genome Institute (JGI-PGF)"/>
            <person name="Walter F."/>
            <person name="Albersmeier A."/>
            <person name="Kalinowski J."/>
            <person name="Ruckert C."/>
        </authorList>
    </citation>
    <scope>NUCLEOTIDE SEQUENCE</scope>
    <source>
        <strain evidence="6">KCTC 32182</strain>
    </source>
</reference>
<reference evidence="6" key="2">
    <citation type="submission" date="2020-09" db="EMBL/GenBank/DDBJ databases">
        <authorList>
            <person name="Sun Q."/>
            <person name="Kim S."/>
        </authorList>
    </citation>
    <scope>NUCLEOTIDE SEQUENCE</scope>
    <source>
        <strain evidence="6">KCTC 32182</strain>
    </source>
</reference>
<dbReference type="Proteomes" id="UP000645257">
    <property type="component" value="Unassembled WGS sequence"/>
</dbReference>
<dbReference type="AlphaFoldDB" id="A0A918P6P5"/>
<evidence type="ECO:0000313" key="6">
    <source>
        <dbReference type="EMBL" id="GGY26648.1"/>
    </source>
</evidence>